<keyword evidence="9 11" id="KW-0704">Schiff base</keyword>
<comment type="similarity">
    <text evidence="4 11">Belongs to the transaldolase family. Type 2 subfamily.</text>
</comment>
<organism evidence="12 13">
    <name type="scientific">Helicobacter ibis</name>
    <dbReference type="NCBI Taxonomy" id="2962633"/>
    <lineage>
        <taxon>Bacteria</taxon>
        <taxon>Pseudomonadati</taxon>
        <taxon>Campylobacterota</taxon>
        <taxon>Epsilonproteobacteria</taxon>
        <taxon>Campylobacterales</taxon>
        <taxon>Helicobacteraceae</taxon>
        <taxon>Helicobacter</taxon>
    </lineage>
</organism>
<proteinExistence type="inferred from homology"/>
<dbReference type="HAMAP" id="MF_00493">
    <property type="entry name" value="Transaldolase_2"/>
    <property type="match status" value="1"/>
</dbReference>
<evidence type="ECO:0000313" key="12">
    <source>
        <dbReference type="EMBL" id="MDA3968874.1"/>
    </source>
</evidence>
<keyword evidence="7 11" id="KW-0808">Transferase</keyword>
<dbReference type="Pfam" id="PF00923">
    <property type="entry name" value="TAL_FSA"/>
    <property type="match status" value="1"/>
</dbReference>
<dbReference type="EC" id="2.2.1.2" evidence="5 11"/>
<comment type="function">
    <text evidence="1 11">Transaldolase is important for the balance of metabolites in the pentose-phosphate pathway.</text>
</comment>
<keyword evidence="8 11" id="KW-0570">Pentose shunt</keyword>
<evidence type="ECO:0000256" key="2">
    <source>
        <dbReference type="ARBA" id="ARBA00004496"/>
    </source>
</evidence>
<keyword evidence="6 11" id="KW-0963">Cytoplasm</keyword>
<evidence type="ECO:0000256" key="11">
    <source>
        <dbReference type="HAMAP-Rule" id="MF_00493"/>
    </source>
</evidence>
<dbReference type="InterPro" id="IPR001585">
    <property type="entry name" value="TAL/FSA"/>
</dbReference>
<dbReference type="PANTHER" id="PTHR10683">
    <property type="entry name" value="TRANSALDOLASE"/>
    <property type="match status" value="1"/>
</dbReference>
<evidence type="ECO:0000256" key="10">
    <source>
        <dbReference type="ARBA" id="ARBA00048810"/>
    </source>
</evidence>
<dbReference type="InterPro" id="IPR004732">
    <property type="entry name" value="Transaldolase_2"/>
</dbReference>
<reference evidence="12 13" key="1">
    <citation type="submission" date="2023-01" db="EMBL/GenBank/DDBJ databases">
        <title>Description of Helicobacter ibis sp. nov. isolated from faecal droppings of black-faced ibis (Theristicus melanopis).</title>
        <authorList>
            <person name="Lopez-Cantillo M."/>
            <person name="Vidal-Veuthey B."/>
            <person name="Mella A."/>
            <person name="De La Haba R."/>
            <person name="Collado L."/>
        </authorList>
    </citation>
    <scope>NUCLEOTIDE SEQUENCE [LARGE SCALE GENOMIC DNA]</scope>
    <source>
        <strain evidence="12 13">A82</strain>
    </source>
</reference>
<evidence type="ECO:0000256" key="4">
    <source>
        <dbReference type="ARBA" id="ARBA00008426"/>
    </source>
</evidence>
<accession>A0ABT4VDT5</accession>
<dbReference type="InterPro" id="IPR013785">
    <property type="entry name" value="Aldolase_TIM"/>
</dbReference>
<evidence type="ECO:0000256" key="6">
    <source>
        <dbReference type="ARBA" id="ARBA00022490"/>
    </source>
</evidence>
<dbReference type="Proteomes" id="UP001210261">
    <property type="component" value="Unassembled WGS sequence"/>
</dbReference>
<dbReference type="NCBIfam" id="NF003026">
    <property type="entry name" value="PRK03903.1"/>
    <property type="match status" value="1"/>
</dbReference>
<dbReference type="GO" id="GO:0004801">
    <property type="term" value="F:transaldolase activity"/>
    <property type="evidence" value="ECO:0007669"/>
    <property type="project" value="UniProtKB-EC"/>
</dbReference>
<name>A0ABT4VDT5_9HELI</name>
<dbReference type="RefSeq" id="WP_271021168.1">
    <property type="nucleotide sequence ID" value="NZ_JAQHXR010000002.1"/>
</dbReference>
<evidence type="ECO:0000313" key="13">
    <source>
        <dbReference type="Proteomes" id="UP001210261"/>
    </source>
</evidence>
<gene>
    <name evidence="11" type="primary">tal</name>
    <name evidence="12" type="ORF">PF021_04200</name>
</gene>
<keyword evidence="13" id="KW-1185">Reference proteome</keyword>
<dbReference type="SUPFAM" id="SSF51569">
    <property type="entry name" value="Aldolase"/>
    <property type="match status" value="1"/>
</dbReference>
<comment type="pathway">
    <text evidence="3 11">Carbohydrate degradation; pentose phosphate pathway; D-glyceraldehyde 3-phosphate and beta-D-fructose 6-phosphate from D-ribose 5-phosphate and D-xylulose 5-phosphate (non-oxidative stage): step 2/3.</text>
</comment>
<protein>
    <recommendedName>
        <fullName evidence="5 11">Transaldolase</fullName>
        <ecNumber evidence="5 11">2.2.1.2</ecNumber>
    </recommendedName>
</protein>
<comment type="caution">
    <text evidence="12">The sequence shown here is derived from an EMBL/GenBank/DDBJ whole genome shotgun (WGS) entry which is preliminary data.</text>
</comment>
<evidence type="ECO:0000256" key="7">
    <source>
        <dbReference type="ARBA" id="ARBA00022679"/>
    </source>
</evidence>
<dbReference type="PANTHER" id="PTHR10683:SF31">
    <property type="entry name" value="TRANSALDOLASE"/>
    <property type="match status" value="1"/>
</dbReference>
<dbReference type="PIRSF" id="PIRSF036915">
    <property type="entry name" value="Trnald_Bac_Plnt"/>
    <property type="match status" value="1"/>
</dbReference>
<sequence length="339" mass="38197">MSNISFSLWCDFVERDFLEGEFIELIESGIINGVTSNPAIFQQALLNKSYESQKKEIATQEPKEIYESIAKRDIQRAAEIMLPMYNKDINNGYVSIEVDPNLCDDAEGTIREGERLYKEIGYPNVMIKVPATKAGYVAIEKLISKGIPVNITLVFSESQVIECMESLKAGYETLKRDYKKDIGELPRAVISIFVSRFDRKCDEILKNAGIANATLGVKNAQKLYKIIDKYSLPAVRALFASTGVKDDTLEPSYYVEELYYPYTINTAPLNTIKAFMQARKSLQSLIENGAYLPDDTELDDYFKLVKNAGINLESVSQELLEQGLSDFKVAFSKILDSLK</sequence>
<dbReference type="PROSITE" id="PS01054">
    <property type="entry name" value="TRANSALDOLASE_1"/>
    <property type="match status" value="1"/>
</dbReference>
<comment type="catalytic activity">
    <reaction evidence="10 11">
        <text>D-sedoheptulose 7-phosphate + D-glyceraldehyde 3-phosphate = D-erythrose 4-phosphate + beta-D-fructose 6-phosphate</text>
        <dbReference type="Rhea" id="RHEA:17053"/>
        <dbReference type="ChEBI" id="CHEBI:16897"/>
        <dbReference type="ChEBI" id="CHEBI:57483"/>
        <dbReference type="ChEBI" id="CHEBI:57634"/>
        <dbReference type="ChEBI" id="CHEBI:59776"/>
        <dbReference type="EC" id="2.2.1.2"/>
    </reaction>
</comment>
<comment type="subcellular location">
    <subcellularLocation>
        <location evidence="2 11">Cytoplasm</location>
    </subcellularLocation>
</comment>
<dbReference type="EMBL" id="JAQHXR010000002">
    <property type="protein sequence ID" value="MDA3968874.1"/>
    <property type="molecule type" value="Genomic_DNA"/>
</dbReference>
<dbReference type="NCBIfam" id="TIGR00876">
    <property type="entry name" value="tal_mycobact"/>
    <property type="match status" value="1"/>
</dbReference>
<dbReference type="Gene3D" id="3.20.20.70">
    <property type="entry name" value="Aldolase class I"/>
    <property type="match status" value="1"/>
</dbReference>
<evidence type="ECO:0000256" key="3">
    <source>
        <dbReference type="ARBA" id="ARBA00004857"/>
    </source>
</evidence>
<dbReference type="InterPro" id="IPR018225">
    <property type="entry name" value="Transaldolase_AS"/>
</dbReference>
<evidence type="ECO:0000256" key="8">
    <source>
        <dbReference type="ARBA" id="ARBA00023126"/>
    </source>
</evidence>
<evidence type="ECO:0000256" key="5">
    <source>
        <dbReference type="ARBA" id="ARBA00013151"/>
    </source>
</evidence>
<evidence type="ECO:0000256" key="1">
    <source>
        <dbReference type="ARBA" id="ARBA00003518"/>
    </source>
</evidence>
<feature type="active site" description="Schiff-base intermediate with substrate" evidence="11">
    <location>
        <position position="128"/>
    </location>
</feature>
<evidence type="ECO:0000256" key="9">
    <source>
        <dbReference type="ARBA" id="ARBA00023270"/>
    </source>
</evidence>